<protein>
    <submittedName>
        <fullName evidence="1">Uncharacterized protein</fullName>
    </submittedName>
</protein>
<organism evidence="1">
    <name type="scientific">Oryza sativa subsp. japonica</name>
    <name type="common">Rice</name>
    <dbReference type="NCBI Taxonomy" id="39947"/>
    <lineage>
        <taxon>Eukaryota</taxon>
        <taxon>Viridiplantae</taxon>
        <taxon>Streptophyta</taxon>
        <taxon>Embryophyta</taxon>
        <taxon>Tracheophyta</taxon>
        <taxon>Spermatophyta</taxon>
        <taxon>Magnoliopsida</taxon>
        <taxon>Liliopsida</taxon>
        <taxon>Poales</taxon>
        <taxon>Poaceae</taxon>
        <taxon>BOP clade</taxon>
        <taxon>Oryzoideae</taxon>
        <taxon>Oryzeae</taxon>
        <taxon>Oryzinae</taxon>
        <taxon>Oryza</taxon>
        <taxon>Oryza sativa</taxon>
    </lineage>
</organism>
<gene>
    <name evidence="1" type="primary">P0614D08.34</name>
</gene>
<reference evidence="1" key="1">
    <citation type="journal article" date="2002" name="Nature">
        <title>The genome sequence and structure of rice chromosome 1.</title>
        <authorList>
            <person name="Sasaki T."/>
            <person name="Matsumoto T."/>
            <person name="Yamamoto K."/>
            <person name="Sakata K."/>
            <person name="Baba T."/>
            <person name="Katayose Y."/>
            <person name="Wu J."/>
            <person name="Niimura Y."/>
            <person name="Cheng Z."/>
            <person name="Nagamura Y."/>
            <person name="Antonio B.A."/>
            <person name="Kanamori H."/>
            <person name="Hosokawa S."/>
            <person name="Masukawa M."/>
            <person name="Arikawa K."/>
            <person name="Chiden Y."/>
            <person name="Hayashi M."/>
            <person name="Okamoto M."/>
            <person name="Ando T."/>
            <person name="Aoki H."/>
            <person name="Arita K."/>
            <person name="Hamada M."/>
            <person name="Harada C."/>
            <person name="Hijishita S."/>
            <person name="Honda M."/>
            <person name="Ichikawa Y."/>
            <person name="Idonuma A."/>
            <person name="Iijima M."/>
            <person name="Ikeda M."/>
            <person name="Ikeno M."/>
            <person name="Itoh S."/>
            <person name="Itoh T."/>
            <person name="Itoh Y."/>
            <person name="Itoh Y."/>
            <person name="Iwabuchi A."/>
            <person name="Kamiya K."/>
            <person name="Karasawa W."/>
            <person name="Katagiri S."/>
            <person name="Kikuta A."/>
            <person name="Kobayashi N."/>
            <person name="Kono I."/>
            <person name="Machita K."/>
            <person name="Maehara T."/>
            <person name="Mizuno H."/>
            <person name="Mizubayashi T."/>
            <person name="Mukai Y."/>
            <person name="Nagasaki H."/>
            <person name="Nakashima M."/>
            <person name="Nakama Y."/>
            <person name="Nakamichi Y."/>
            <person name="Nakamura M."/>
            <person name="Namiki N."/>
            <person name="Negishi M."/>
            <person name="Ohta I."/>
            <person name="Ono N."/>
            <person name="Saji S."/>
            <person name="Sakai K."/>
            <person name="Shibata M."/>
            <person name="Shimokawa T."/>
            <person name="Shomura A."/>
            <person name="Song J."/>
            <person name="Takazaki Y."/>
            <person name="Terasawa K."/>
            <person name="Tsuji K."/>
            <person name="Waki K."/>
            <person name="Yamagata H."/>
            <person name="Yamane H."/>
            <person name="Yoshiki S."/>
            <person name="Yoshihara R."/>
            <person name="Yukawa K."/>
            <person name="Zhong H."/>
            <person name="Iwama H."/>
            <person name="Endo T."/>
            <person name="Ito H."/>
            <person name="Hahn J.H."/>
            <person name="Kim H.I."/>
            <person name="Eun M.Y."/>
            <person name="Yano M."/>
            <person name="Jiang J."/>
            <person name="Gojobori T."/>
        </authorList>
    </citation>
    <scope>NUCLEOTIDE SEQUENCE [LARGE SCALE GENOMIC DNA]</scope>
</reference>
<proteinExistence type="predicted"/>
<dbReference type="EMBL" id="AP004073">
    <property type="protein sequence ID" value="BAD88025.1"/>
    <property type="molecule type" value="Genomic_DNA"/>
</dbReference>
<accession>Q5JKI2</accession>
<evidence type="ECO:0000313" key="1">
    <source>
        <dbReference type="EMBL" id="BAD88025.1"/>
    </source>
</evidence>
<dbReference type="Proteomes" id="UP000817658">
    <property type="component" value="Chromosome 1"/>
</dbReference>
<sequence length="65" mass="7526">MATVAVFFPLPVAKEAFYNTPVGRWPYVGFLRLRKNLPADCGELQDQWDDCGELQDQWDGFDKCR</sequence>
<dbReference type="AlphaFoldDB" id="Q5JKI2"/>
<name>Q5JKI2_ORYSJ</name>